<sequence>MQLGFVFEEPPVGDVDFYGACEKQGVALVVFDHRAVQQHFVKKGEVDVFNADAGVQVVGEPFCYARNQPGLNGWQVDKTPY</sequence>
<evidence type="ECO:0000313" key="1">
    <source>
        <dbReference type="EMBL" id="GGA89517.1"/>
    </source>
</evidence>
<keyword evidence="2" id="KW-1185">Reference proteome</keyword>
<organism evidence="1 2">
    <name type="scientific">Puia dinghuensis</name>
    <dbReference type="NCBI Taxonomy" id="1792502"/>
    <lineage>
        <taxon>Bacteria</taxon>
        <taxon>Pseudomonadati</taxon>
        <taxon>Bacteroidota</taxon>
        <taxon>Chitinophagia</taxon>
        <taxon>Chitinophagales</taxon>
        <taxon>Chitinophagaceae</taxon>
        <taxon>Puia</taxon>
    </lineage>
</organism>
<evidence type="ECO:0000313" key="2">
    <source>
        <dbReference type="Proteomes" id="UP000607559"/>
    </source>
</evidence>
<reference evidence="1" key="1">
    <citation type="journal article" date="2014" name="Int. J. Syst. Evol. Microbiol.">
        <title>Complete genome sequence of Corynebacterium casei LMG S-19264T (=DSM 44701T), isolated from a smear-ripened cheese.</title>
        <authorList>
            <consortium name="US DOE Joint Genome Institute (JGI-PGF)"/>
            <person name="Walter F."/>
            <person name="Albersmeier A."/>
            <person name="Kalinowski J."/>
            <person name="Ruckert C."/>
        </authorList>
    </citation>
    <scope>NUCLEOTIDE SEQUENCE</scope>
    <source>
        <strain evidence="1">CGMCC 1.15448</strain>
    </source>
</reference>
<reference evidence="1" key="2">
    <citation type="submission" date="2020-09" db="EMBL/GenBank/DDBJ databases">
        <authorList>
            <person name="Sun Q."/>
            <person name="Zhou Y."/>
        </authorList>
    </citation>
    <scope>NUCLEOTIDE SEQUENCE</scope>
    <source>
        <strain evidence="1">CGMCC 1.15448</strain>
    </source>
</reference>
<dbReference type="EMBL" id="BMJC01000001">
    <property type="protein sequence ID" value="GGA89517.1"/>
    <property type="molecule type" value="Genomic_DNA"/>
</dbReference>
<dbReference type="Proteomes" id="UP000607559">
    <property type="component" value="Unassembled WGS sequence"/>
</dbReference>
<protein>
    <submittedName>
        <fullName evidence="1">Uncharacterized protein</fullName>
    </submittedName>
</protein>
<gene>
    <name evidence="1" type="ORF">GCM10011511_10930</name>
</gene>
<accession>A0A8J2XPW2</accession>
<dbReference type="AlphaFoldDB" id="A0A8J2XPW2"/>
<name>A0A8J2XPW2_9BACT</name>
<comment type="caution">
    <text evidence="1">The sequence shown here is derived from an EMBL/GenBank/DDBJ whole genome shotgun (WGS) entry which is preliminary data.</text>
</comment>
<proteinExistence type="predicted"/>